<evidence type="ECO:0000313" key="6">
    <source>
        <dbReference type="Proteomes" id="UP001177003"/>
    </source>
</evidence>
<dbReference type="Proteomes" id="UP001177003">
    <property type="component" value="Chromosome 8"/>
</dbReference>
<dbReference type="EMBL" id="OX465084">
    <property type="protein sequence ID" value="CAI9297161.1"/>
    <property type="molecule type" value="Genomic_DNA"/>
</dbReference>
<feature type="chain" id="PRO_5041220977" description="Pectate lyase N-terminal domain-containing protein" evidence="3">
    <location>
        <begin position="26"/>
        <end position="125"/>
    </location>
</feature>
<reference evidence="5" key="1">
    <citation type="submission" date="2023-04" db="EMBL/GenBank/DDBJ databases">
        <authorList>
            <person name="Vijverberg K."/>
            <person name="Xiong W."/>
            <person name="Schranz E."/>
        </authorList>
    </citation>
    <scope>NUCLEOTIDE SEQUENCE</scope>
</reference>
<protein>
    <recommendedName>
        <fullName evidence="4">Pectate lyase N-terminal domain-containing protein</fullName>
    </recommendedName>
</protein>
<dbReference type="InterPro" id="IPR007524">
    <property type="entry name" value="Pec_lyase_N"/>
</dbReference>
<dbReference type="GO" id="GO:0030570">
    <property type="term" value="F:pectate lyase activity"/>
    <property type="evidence" value="ECO:0007669"/>
    <property type="project" value="InterPro"/>
</dbReference>
<feature type="region of interest" description="Disordered" evidence="2">
    <location>
        <begin position="73"/>
        <end position="125"/>
    </location>
</feature>
<comment type="similarity">
    <text evidence="1">Belongs to the polysaccharide lyase 1 family.</text>
</comment>
<keyword evidence="6" id="KW-1185">Reference proteome</keyword>
<evidence type="ECO:0000259" key="4">
    <source>
        <dbReference type="Pfam" id="PF04431"/>
    </source>
</evidence>
<evidence type="ECO:0000256" key="2">
    <source>
        <dbReference type="SAM" id="MobiDB-lite"/>
    </source>
</evidence>
<feature type="signal peptide" evidence="3">
    <location>
        <begin position="1"/>
        <end position="25"/>
    </location>
</feature>
<feature type="domain" description="Pectate lyase N-terminal" evidence="4">
    <location>
        <begin position="33"/>
        <end position="85"/>
    </location>
</feature>
<evidence type="ECO:0000313" key="5">
    <source>
        <dbReference type="EMBL" id="CAI9297161.1"/>
    </source>
</evidence>
<sequence length="125" mass="14046">MSPLTRVCVLSIIMCFLIIIPFIQAGKDQNPMRIGELDDFLKERANKAVIEAMRSYEPDPEEVTKTFAIEVTQSLQGEKPSRKHLRDPSKEPLLPNKGPSNEPLQPNKEPSKEPLQPNKDPSIGI</sequence>
<gene>
    <name evidence="5" type="ORF">LSALG_LOCUS35994</name>
</gene>
<dbReference type="AlphaFoldDB" id="A0AA36EHR1"/>
<organism evidence="5 6">
    <name type="scientific">Lactuca saligna</name>
    <name type="common">Willowleaf lettuce</name>
    <dbReference type="NCBI Taxonomy" id="75948"/>
    <lineage>
        <taxon>Eukaryota</taxon>
        <taxon>Viridiplantae</taxon>
        <taxon>Streptophyta</taxon>
        <taxon>Embryophyta</taxon>
        <taxon>Tracheophyta</taxon>
        <taxon>Spermatophyta</taxon>
        <taxon>Magnoliopsida</taxon>
        <taxon>eudicotyledons</taxon>
        <taxon>Gunneridae</taxon>
        <taxon>Pentapetalae</taxon>
        <taxon>asterids</taxon>
        <taxon>campanulids</taxon>
        <taxon>Asterales</taxon>
        <taxon>Asteraceae</taxon>
        <taxon>Cichorioideae</taxon>
        <taxon>Cichorieae</taxon>
        <taxon>Lactucinae</taxon>
        <taxon>Lactuca</taxon>
    </lineage>
</organism>
<accession>A0AA36EHR1</accession>
<evidence type="ECO:0000256" key="3">
    <source>
        <dbReference type="SAM" id="SignalP"/>
    </source>
</evidence>
<proteinExistence type="inferred from homology"/>
<name>A0AA36EHR1_LACSI</name>
<keyword evidence="3" id="KW-0732">Signal</keyword>
<dbReference type="Pfam" id="PF04431">
    <property type="entry name" value="Pec_lyase_N"/>
    <property type="match status" value="1"/>
</dbReference>
<evidence type="ECO:0000256" key="1">
    <source>
        <dbReference type="ARBA" id="ARBA00010980"/>
    </source>
</evidence>